<dbReference type="EMBL" id="AMGM01000113">
    <property type="protein sequence ID" value="EKB47566.1"/>
    <property type="molecule type" value="Genomic_DNA"/>
</dbReference>
<dbReference type="Proteomes" id="UP000004478">
    <property type="component" value="Unassembled WGS sequence"/>
</dbReference>
<protein>
    <submittedName>
        <fullName evidence="1">Uncharacterized protein</fullName>
    </submittedName>
</protein>
<accession>K1KYI3</accession>
<keyword evidence="2" id="KW-1185">Reference proteome</keyword>
<dbReference type="AlphaFoldDB" id="K1KYI3"/>
<name>K1KYI3_CECL9</name>
<sequence>MGIGGNLRGISKRGKKSLLKRAKELGKRHKGKGKRELSFVLPQIALTVWFIF</sequence>
<reference evidence="1 2" key="1">
    <citation type="journal article" date="2012" name="J. Bacteriol.">
        <title>Draft Genome Sequence of Cecembia lonarensis Strain LW9T, Isolated from Lonar Lake, a Haloalkaline Lake in India.</title>
        <authorList>
            <person name="Shivaji S."/>
            <person name="Ara S."/>
            <person name="Singh A."/>
            <person name="Pinnaka A.K."/>
        </authorList>
    </citation>
    <scope>NUCLEOTIDE SEQUENCE [LARGE SCALE GENOMIC DNA]</scope>
    <source>
        <strain evidence="1 2">LW9</strain>
    </source>
</reference>
<proteinExistence type="predicted"/>
<organism evidence="1 2">
    <name type="scientific">Cecembia lonarensis (strain CCUG 58316 / KCTC 22772 / LW9)</name>
    <dbReference type="NCBI Taxonomy" id="1225176"/>
    <lineage>
        <taxon>Bacteria</taxon>
        <taxon>Pseudomonadati</taxon>
        <taxon>Bacteroidota</taxon>
        <taxon>Cytophagia</taxon>
        <taxon>Cytophagales</taxon>
        <taxon>Cyclobacteriaceae</taxon>
        <taxon>Cecembia</taxon>
    </lineage>
</organism>
<evidence type="ECO:0000313" key="1">
    <source>
        <dbReference type="EMBL" id="EKB47566.1"/>
    </source>
</evidence>
<comment type="caution">
    <text evidence="1">The sequence shown here is derived from an EMBL/GenBank/DDBJ whole genome shotgun (WGS) entry which is preliminary data.</text>
</comment>
<evidence type="ECO:0000313" key="2">
    <source>
        <dbReference type="Proteomes" id="UP000004478"/>
    </source>
</evidence>
<gene>
    <name evidence="1" type="ORF">B879_03834</name>
</gene>